<accession>A0A3G4ZYI1</accession>
<dbReference type="EMBL" id="MK072086">
    <property type="protein sequence ID" value="AYV78633.1"/>
    <property type="molecule type" value="Genomic_DNA"/>
</dbReference>
<organism evidence="1">
    <name type="scientific">Edafosvirus sp</name>
    <dbReference type="NCBI Taxonomy" id="2487765"/>
    <lineage>
        <taxon>Viruses</taxon>
        <taxon>Varidnaviria</taxon>
        <taxon>Bamfordvirae</taxon>
        <taxon>Nucleocytoviricota</taxon>
        <taxon>Megaviricetes</taxon>
        <taxon>Imitervirales</taxon>
        <taxon>Mimiviridae</taxon>
        <taxon>Klosneuvirinae</taxon>
    </lineage>
</organism>
<proteinExistence type="predicted"/>
<protein>
    <submittedName>
        <fullName evidence="1">Uncharacterized protein</fullName>
    </submittedName>
</protein>
<gene>
    <name evidence="1" type="ORF">Edafosvirus21_12</name>
</gene>
<name>A0A3G4ZYI1_9VIRU</name>
<reference evidence="1" key="1">
    <citation type="submission" date="2018-10" db="EMBL/GenBank/DDBJ databases">
        <title>Hidden diversity of soil giant viruses.</title>
        <authorList>
            <person name="Schulz F."/>
            <person name="Alteio L."/>
            <person name="Goudeau D."/>
            <person name="Ryan E.M."/>
            <person name="Malmstrom R.R."/>
            <person name="Blanchard J."/>
            <person name="Woyke T."/>
        </authorList>
    </citation>
    <scope>NUCLEOTIDE SEQUENCE</scope>
    <source>
        <strain evidence="1">EDV1</strain>
    </source>
</reference>
<sequence>MTDHPGDIQKTMTIEDFNKRHQMMEEERKLEIKKMNDKHSSPTKGTICPICYKGIIALLKVGYYDPDSVILDPTGKLCIENKTFYGNTLLIGVGKVNNVDVRAGSLICYSPEITNVTCEWDITIYHDDAFVSTNIKTNEKCCYKHLHSQ</sequence>
<evidence type="ECO:0000313" key="1">
    <source>
        <dbReference type="EMBL" id="AYV78633.1"/>
    </source>
</evidence>